<organism evidence="1 2">
    <name type="scientific">Bauhinia variegata</name>
    <name type="common">Purple orchid tree</name>
    <name type="synonym">Phanera variegata</name>
    <dbReference type="NCBI Taxonomy" id="167791"/>
    <lineage>
        <taxon>Eukaryota</taxon>
        <taxon>Viridiplantae</taxon>
        <taxon>Streptophyta</taxon>
        <taxon>Embryophyta</taxon>
        <taxon>Tracheophyta</taxon>
        <taxon>Spermatophyta</taxon>
        <taxon>Magnoliopsida</taxon>
        <taxon>eudicotyledons</taxon>
        <taxon>Gunneridae</taxon>
        <taxon>Pentapetalae</taxon>
        <taxon>rosids</taxon>
        <taxon>fabids</taxon>
        <taxon>Fabales</taxon>
        <taxon>Fabaceae</taxon>
        <taxon>Cercidoideae</taxon>
        <taxon>Cercideae</taxon>
        <taxon>Bauhiniinae</taxon>
        <taxon>Bauhinia</taxon>
    </lineage>
</organism>
<dbReference type="EMBL" id="CM039437">
    <property type="protein sequence ID" value="KAI4308551.1"/>
    <property type="molecule type" value="Genomic_DNA"/>
</dbReference>
<gene>
    <name evidence="1" type="ORF">L6164_031610</name>
</gene>
<name>A0ACB9LGD8_BAUVA</name>
<protein>
    <submittedName>
        <fullName evidence="1">Uncharacterized protein</fullName>
    </submittedName>
</protein>
<comment type="caution">
    <text evidence="1">The sequence shown here is derived from an EMBL/GenBank/DDBJ whole genome shotgun (WGS) entry which is preliminary data.</text>
</comment>
<reference evidence="1 2" key="1">
    <citation type="journal article" date="2022" name="DNA Res.">
        <title>Chromosomal-level genome assembly of the orchid tree Bauhinia variegata (Leguminosae; Cercidoideae) supports the allotetraploid origin hypothesis of Bauhinia.</title>
        <authorList>
            <person name="Zhong Y."/>
            <person name="Chen Y."/>
            <person name="Zheng D."/>
            <person name="Pang J."/>
            <person name="Liu Y."/>
            <person name="Luo S."/>
            <person name="Meng S."/>
            <person name="Qian L."/>
            <person name="Wei D."/>
            <person name="Dai S."/>
            <person name="Zhou R."/>
        </authorList>
    </citation>
    <scope>NUCLEOTIDE SEQUENCE [LARGE SCALE GENOMIC DNA]</scope>
    <source>
        <strain evidence="1">BV-YZ2020</strain>
    </source>
</reference>
<dbReference type="Proteomes" id="UP000828941">
    <property type="component" value="Chromosome 12"/>
</dbReference>
<proteinExistence type="predicted"/>
<evidence type="ECO:0000313" key="2">
    <source>
        <dbReference type="Proteomes" id="UP000828941"/>
    </source>
</evidence>
<keyword evidence="2" id="KW-1185">Reference proteome</keyword>
<evidence type="ECO:0000313" key="1">
    <source>
        <dbReference type="EMBL" id="KAI4308551.1"/>
    </source>
</evidence>
<sequence>MENQTSQPRPPSSTTSNVVPSDRVSSKRKWWRKFKTFAYPLFKMDKGQWLEDMRGSLSMVAALMAAITFQAGLNPPGGVLQASTGPENPPVGCTSTVGLSVDENKTCPGEAVLGVVYPEEYFVFLWFNTFSFVGSLSAALLLVSGIPLRHRFPMWFLSITMCASLLCLAMTYLSSVSMLTPLRVYGVTVYNLVILLRIWIALLGLVILFFVLRFLLWVVRICRKLFKRLKN</sequence>
<accession>A0ACB9LGD8</accession>